<gene>
    <name evidence="1" type="ORF">LCGC14_2180990</name>
</gene>
<proteinExistence type="predicted"/>
<sequence>MGYISETDYRYSPTMIYCIKEAIEQESDIIQIEIKGIVVGTITDSEAVADYKADFKWAKEHVGGDYRKMAQFLNGELEG</sequence>
<reference evidence="1" key="1">
    <citation type="journal article" date="2015" name="Nature">
        <title>Complex archaea that bridge the gap between prokaryotes and eukaryotes.</title>
        <authorList>
            <person name="Spang A."/>
            <person name="Saw J.H."/>
            <person name="Jorgensen S.L."/>
            <person name="Zaremba-Niedzwiedzka K."/>
            <person name="Martijn J."/>
            <person name="Lind A.E."/>
            <person name="van Eijk R."/>
            <person name="Schleper C."/>
            <person name="Guy L."/>
            <person name="Ettema T.J."/>
        </authorList>
    </citation>
    <scope>NUCLEOTIDE SEQUENCE</scope>
</reference>
<comment type="caution">
    <text evidence="1">The sequence shown here is derived from an EMBL/GenBank/DDBJ whole genome shotgun (WGS) entry which is preliminary data.</text>
</comment>
<accession>A0A0F9DMB2</accession>
<name>A0A0F9DMB2_9ZZZZ</name>
<protein>
    <submittedName>
        <fullName evidence="1">Uncharacterized protein</fullName>
    </submittedName>
</protein>
<dbReference type="EMBL" id="LAZR01028360">
    <property type="protein sequence ID" value="KKL62853.1"/>
    <property type="molecule type" value="Genomic_DNA"/>
</dbReference>
<organism evidence="1">
    <name type="scientific">marine sediment metagenome</name>
    <dbReference type="NCBI Taxonomy" id="412755"/>
    <lineage>
        <taxon>unclassified sequences</taxon>
        <taxon>metagenomes</taxon>
        <taxon>ecological metagenomes</taxon>
    </lineage>
</organism>
<evidence type="ECO:0000313" key="1">
    <source>
        <dbReference type="EMBL" id="KKL62853.1"/>
    </source>
</evidence>
<dbReference type="AlphaFoldDB" id="A0A0F9DMB2"/>